<dbReference type="KEGG" id="csyr:103256982"/>
<evidence type="ECO:0000313" key="2">
    <source>
        <dbReference type="RefSeq" id="XP_021566413.1"/>
    </source>
</evidence>
<dbReference type="Pfam" id="PF15213">
    <property type="entry name" value="CDRT4"/>
    <property type="match status" value="1"/>
</dbReference>
<dbReference type="CTD" id="284040"/>
<name>A0A3Q0DXF8_CARSF</name>
<dbReference type="Proteomes" id="UP000189704">
    <property type="component" value="Unplaced"/>
</dbReference>
<gene>
    <name evidence="2" type="primary">CDRT4</name>
</gene>
<dbReference type="GeneID" id="103256982"/>
<dbReference type="InterPro" id="IPR029185">
    <property type="entry name" value="CDRT4"/>
</dbReference>
<sequence length="188" mass="21795">MAKLNVKNNEFLDKRIWTYDAKKSVNVRERTDARKMKTEELTENIGLPWKLLEKHNPWPAYVTYTSPIVERLIETSKMECMHALEESCRPSRRNKPSSVIQLKRRKSSKSSSDAVFRDKLSESTLSVWGTYSISAMGPTMIPEPTRLQIDSRDGPTTNYNKIIFPRKPMMRMLPYSSLLTSKEKHANV</sequence>
<organism evidence="1 2">
    <name type="scientific">Carlito syrichta</name>
    <name type="common">Philippine tarsier</name>
    <name type="synonym">Tarsius syrichta</name>
    <dbReference type="NCBI Taxonomy" id="1868482"/>
    <lineage>
        <taxon>Eukaryota</taxon>
        <taxon>Metazoa</taxon>
        <taxon>Chordata</taxon>
        <taxon>Craniata</taxon>
        <taxon>Vertebrata</taxon>
        <taxon>Euteleostomi</taxon>
        <taxon>Mammalia</taxon>
        <taxon>Eutheria</taxon>
        <taxon>Euarchontoglires</taxon>
        <taxon>Primates</taxon>
        <taxon>Haplorrhini</taxon>
        <taxon>Tarsiiformes</taxon>
        <taxon>Tarsiidae</taxon>
        <taxon>Carlito</taxon>
    </lineage>
</organism>
<reference evidence="2" key="1">
    <citation type="submission" date="2025-08" db="UniProtKB">
        <authorList>
            <consortium name="RefSeq"/>
        </authorList>
    </citation>
    <scope>IDENTIFICATION</scope>
</reference>
<evidence type="ECO:0000313" key="1">
    <source>
        <dbReference type="Proteomes" id="UP000189704"/>
    </source>
</evidence>
<protein>
    <submittedName>
        <fullName evidence="2">CMT1A duplicated region transcript 4 protein</fullName>
    </submittedName>
</protein>
<accession>A0A3Q0DXF8</accession>
<dbReference type="STRING" id="1868482.ENSTSYP00000009119"/>
<keyword evidence="1" id="KW-1185">Reference proteome</keyword>
<proteinExistence type="predicted"/>
<dbReference type="OrthoDB" id="9831498at2759"/>
<dbReference type="AlphaFoldDB" id="A0A3Q0DXF8"/>
<dbReference type="PANTHER" id="PTHR37885:SF1">
    <property type="entry name" value="CMT1A DUPLICATED REGION TRANSCRIPT 4 PROTEIN"/>
    <property type="match status" value="1"/>
</dbReference>
<dbReference type="PANTHER" id="PTHR37885">
    <property type="entry name" value="CMT1A DUPLICATED REGION TRANSCRIPT 4 PROTEIN"/>
    <property type="match status" value="1"/>
</dbReference>
<dbReference type="RefSeq" id="XP_021566413.1">
    <property type="nucleotide sequence ID" value="XM_021710738.1"/>
</dbReference>